<keyword evidence="3" id="KW-0472">Membrane</keyword>
<keyword evidence="6" id="KW-1185">Reference proteome</keyword>
<feature type="region of interest" description="Disordered" evidence="2">
    <location>
        <begin position="170"/>
        <end position="195"/>
    </location>
</feature>
<dbReference type="Gene3D" id="2.60.200.20">
    <property type="match status" value="1"/>
</dbReference>
<feature type="compositionally biased region" description="Acidic residues" evidence="2">
    <location>
        <begin position="360"/>
        <end position="373"/>
    </location>
</feature>
<name>A0AAD6VCB0_9AGAR</name>
<dbReference type="InterPro" id="IPR000253">
    <property type="entry name" value="FHA_dom"/>
</dbReference>
<feature type="region of interest" description="Disordered" evidence="2">
    <location>
        <begin position="343"/>
        <end position="430"/>
    </location>
</feature>
<keyword evidence="3" id="KW-1133">Transmembrane helix</keyword>
<dbReference type="PANTHER" id="PTHR15715">
    <property type="entry name" value="CENTROSOMAL PROTEIN OF 170 KDA"/>
    <property type="match status" value="1"/>
</dbReference>
<evidence type="ECO:0000256" key="2">
    <source>
        <dbReference type="SAM" id="MobiDB-lite"/>
    </source>
</evidence>
<keyword evidence="3" id="KW-0812">Transmembrane</keyword>
<accession>A0AAD6VCB0</accession>
<dbReference type="InterPro" id="IPR008984">
    <property type="entry name" value="SMAD_FHA_dom_sf"/>
</dbReference>
<dbReference type="SUPFAM" id="SSF49879">
    <property type="entry name" value="SMAD/FHA domain"/>
    <property type="match status" value="1"/>
</dbReference>
<evidence type="ECO:0000313" key="6">
    <source>
        <dbReference type="Proteomes" id="UP001219525"/>
    </source>
</evidence>
<dbReference type="AlphaFoldDB" id="A0AAD6VCB0"/>
<feature type="compositionally biased region" description="Basic and acidic residues" evidence="2">
    <location>
        <begin position="442"/>
        <end position="454"/>
    </location>
</feature>
<dbReference type="PROSITE" id="PS50006">
    <property type="entry name" value="FHA_DOMAIN"/>
    <property type="match status" value="1"/>
</dbReference>
<protein>
    <recommendedName>
        <fullName evidence="4">FHA domain-containing protein</fullName>
    </recommendedName>
</protein>
<evidence type="ECO:0000256" key="3">
    <source>
        <dbReference type="SAM" id="Phobius"/>
    </source>
</evidence>
<evidence type="ECO:0000313" key="5">
    <source>
        <dbReference type="EMBL" id="KAJ7208063.1"/>
    </source>
</evidence>
<feature type="domain" description="FHA" evidence="4">
    <location>
        <begin position="42"/>
        <end position="98"/>
    </location>
</feature>
<feature type="coiled-coil region" evidence="1">
    <location>
        <begin position="586"/>
        <end position="613"/>
    </location>
</feature>
<proteinExistence type="predicted"/>
<comment type="caution">
    <text evidence="5">The sequence shown here is derived from an EMBL/GenBank/DDBJ whole genome shotgun (WGS) entry which is preliminary data.</text>
</comment>
<dbReference type="EMBL" id="JARJCW010000035">
    <property type="protein sequence ID" value="KAJ7208063.1"/>
    <property type="molecule type" value="Genomic_DNA"/>
</dbReference>
<evidence type="ECO:0000256" key="1">
    <source>
        <dbReference type="SAM" id="Coils"/>
    </source>
</evidence>
<keyword evidence="1" id="KW-0175">Coiled coil</keyword>
<dbReference type="SMART" id="SM00240">
    <property type="entry name" value="FHA"/>
    <property type="match status" value="1"/>
</dbReference>
<organism evidence="5 6">
    <name type="scientific">Mycena pura</name>
    <dbReference type="NCBI Taxonomy" id="153505"/>
    <lineage>
        <taxon>Eukaryota</taxon>
        <taxon>Fungi</taxon>
        <taxon>Dikarya</taxon>
        <taxon>Basidiomycota</taxon>
        <taxon>Agaricomycotina</taxon>
        <taxon>Agaricomycetes</taxon>
        <taxon>Agaricomycetidae</taxon>
        <taxon>Agaricales</taxon>
        <taxon>Marasmiineae</taxon>
        <taxon>Mycenaceae</taxon>
        <taxon>Mycena</taxon>
    </lineage>
</organism>
<dbReference type="GO" id="GO:0005737">
    <property type="term" value="C:cytoplasm"/>
    <property type="evidence" value="ECO:0007669"/>
    <property type="project" value="TreeGrafter"/>
</dbReference>
<feature type="compositionally biased region" description="Basic and acidic residues" evidence="2">
    <location>
        <begin position="401"/>
        <end position="430"/>
    </location>
</feature>
<feature type="compositionally biased region" description="Low complexity" evidence="2">
    <location>
        <begin position="675"/>
        <end position="688"/>
    </location>
</feature>
<dbReference type="PANTHER" id="PTHR15715:SF37">
    <property type="entry name" value="LD47843P"/>
    <property type="match status" value="1"/>
</dbReference>
<feature type="compositionally biased region" description="Low complexity" evidence="2">
    <location>
        <begin position="473"/>
        <end position="490"/>
    </location>
</feature>
<feature type="compositionally biased region" description="Polar residues" evidence="2">
    <location>
        <begin position="456"/>
        <end position="472"/>
    </location>
</feature>
<feature type="compositionally biased region" description="Basic residues" evidence="2">
    <location>
        <begin position="665"/>
        <end position="674"/>
    </location>
</feature>
<feature type="region of interest" description="Disordered" evidence="2">
    <location>
        <begin position="639"/>
        <end position="731"/>
    </location>
</feature>
<reference evidence="5" key="1">
    <citation type="submission" date="2023-03" db="EMBL/GenBank/DDBJ databases">
        <title>Massive genome expansion in bonnet fungi (Mycena s.s.) driven by repeated elements and novel gene families across ecological guilds.</title>
        <authorList>
            <consortium name="Lawrence Berkeley National Laboratory"/>
            <person name="Harder C.B."/>
            <person name="Miyauchi S."/>
            <person name="Viragh M."/>
            <person name="Kuo A."/>
            <person name="Thoen E."/>
            <person name="Andreopoulos B."/>
            <person name="Lu D."/>
            <person name="Skrede I."/>
            <person name="Drula E."/>
            <person name="Henrissat B."/>
            <person name="Morin E."/>
            <person name="Kohler A."/>
            <person name="Barry K."/>
            <person name="LaButti K."/>
            <person name="Morin E."/>
            <person name="Salamov A."/>
            <person name="Lipzen A."/>
            <person name="Mereny Z."/>
            <person name="Hegedus B."/>
            <person name="Baldrian P."/>
            <person name="Stursova M."/>
            <person name="Weitz H."/>
            <person name="Taylor A."/>
            <person name="Grigoriev I.V."/>
            <person name="Nagy L.G."/>
            <person name="Martin F."/>
            <person name="Kauserud H."/>
        </authorList>
    </citation>
    <scope>NUCLEOTIDE SEQUENCE</scope>
    <source>
        <strain evidence="5">9144</strain>
    </source>
</reference>
<sequence length="797" mass="85524">MPSPAPFSSPQPTVALPALYLYPLNDSFIPKHISLVPSGQRVKIGRQTNAKTSPGERNGYFDSKVLSRQHAEIWEENGKIFIKDVKSSNGTFINGERLSLEGLESDPYDLKSDDIVEFGIDIVGEDNKTIIHHKVAARVACIFTEQQAGMAARAEQQQNQGQYSQSPILSQGGPPGSAFNFAPGGPQAQRRPQMPQGLNGMGGMGGSMRPPGKSGLTFDHILSRLQGELNKSRETGQDLQTLSGAMNEIQDTIGGSLPPNLPPYPHVLPPVRPLPNEQSSAVPAPPSLNHAQENAASGGIALADLQSQLLTTQSSLATHGVFAEQEALKDEVQTLRELVGVLRQDSTSQDGTREPKGGFDLEDEEGDVDDDDSDARSISTVVPHALERVDEEDEEEEEFEDNRGIDDHTQHYSEYDRNDQNHVRSSSPEHDRDIFHEHDENRAQRQAELGRPRTPEPNSMGMSRNLSRSTPRSPLVPSSESPAPSLPPSASINELTARLTQLSTQLESALTMSSTLQAQHAAAQGTIVALEDKVKRLEGLVSSIVASKEAAADKSGKADAVPVAESVTAALLAFKNTLQGQWMTVQEEWATERERLQRTRDDWEREMRGAVDERVAAKLSGQAHSAFAPATSVFYAHGNGGLATPPSPRSLSADSGSSGSGGGSGRRRRRRSTSRGRSGSPRRNSNGSVEAPESPVSDDARTELAPNGKGRGALETSRLGIAPDTDTDTGEKSLRRAMIASADGEYPMVSAHIADTSGVGTNSKANSNVTAMHIQTAIGVLVLSVAAAAVIWRVKPE</sequence>
<feature type="transmembrane region" description="Helical" evidence="3">
    <location>
        <begin position="772"/>
        <end position="792"/>
    </location>
</feature>
<dbReference type="Proteomes" id="UP001219525">
    <property type="component" value="Unassembled WGS sequence"/>
</dbReference>
<evidence type="ECO:0000259" key="4">
    <source>
        <dbReference type="PROSITE" id="PS50006"/>
    </source>
</evidence>
<feature type="compositionally biased region" description="Acidic residues" evidence="2">
    <location>
        <begin position="389"/>
        <end position="400"/>
    </location>
</feature>
<dbReference type="Pfam" id="PF00498">
    <property type="entry name" value="FHA"/>
    <property type="match status" value="1"/>
</dbReference>
<dbReference type="InterPro" id="IPR051176">
    <property type="entry name" value="Cent_Immune-Sig_Mod"/>
</dbReference>
<gene>
    <name evidence="5" type="ORF">GGX14DRAFT_455387</name>
</gene>
<feature type="region of interest" description="Disordered" evidence="2">
    <location>
        <begin position="442"/>
        <end position="490"/>
    </location>
</feature>